<sequence length="462" mass="50255">MASELVIDVAGLTKGFNSYERPVDRLMQGMANLAGRVKGSRKPAEAGKDNVFWALDGVTFTVTKGETVGIIGRNGSGKSTLLQIVCQTLSPTGGTVEVNGRVAALLELGSGFEPEYTGRENVYLNAQLHGLTHRQVDERLADIIAFADIGEFIDQPVKTYSSGMFVRLAFAVIAHVDADILVVDEALAVGDAFFNQKCLRFMSKFRETGTILFVSHDTSTIKRFCSRVIWIDHGRIVREGPPDEVSEAYLQAYYDVPAKEPALAEPSSAAAREAAAPAALAADERMERINASVFRNDIEVMLFEPQAASFGRGDARIIAVELVDEEDVPLAWVVGGEAVTLRITAEIHEPIDAPIVGFFLNDPIGQPLFGDNTYLTYRGKRLTGGEGDVVVARFRFVMPILPEGDYSINAAIAEGTQENHVQLHWIHDALQLRSRASSVAHHLIGLPSLRASVSTQRSQTTS</sequence>
<evidence type="ECO:0000313" key="8">
    <source>
        <dbReference type="EMBL" id="SOE80817.1"/>
    </source>
</evidence>
<keyword evidence="5" id="KW-0547">Nucleotide-binding</keyword>
<dbReference type="Gene3D" id="3.40.50.300">
    <property type="entry name" value="P-loop containing nucleotide triphosphate hydrolases"/>
    <property type="match status" value="1"/>
</dbReference>
<reference evidence="8 9" key="1">
    <citation type="submission" date="2017-09" db="EMBL/GenBank/DDBJ databases">
        <authorList>
            <person name="Varghese N."/>
            <person name="Submissions S."/>
        </authorList>
    </citation>
    <scope>NUCLEOTIDE SEQUENCE [LARGE SCALE GENOMIC DNA]</scope>
    <source>
        <strain evidence="8 9">OK806</strain>
    </source>
</reference>
<dbReference type="RefSeq" id="WP_097190196.1">
    <property type="nucleotide sequence ID" value="NZ_OCSU01000002.1"/>
</dbReference>
<dbReference type="PROSITE" id="PS00211">
    <property type="entry name" value="ABC_TRANSPORTER_1"/>
    <property type="match status" value="1"/>
</dbReference>
<keyword evidence="9" id="KW-1185">Reference proteome</keyword>
<keyword evidence="4" id="KW-0472">Membrane</keyword>
<evidence type="ECO:0000256" key="2">
    <source>
        <dbReference type="ARBA" id="ARBA00022448"/>
    </source>
</evidence>
<keyword evidence="2" id="KW-0813">Transport</keyword>
<dbReference type="PANTHER" id="PTHR46743">
    <property type="entry name" value="TEICHOIC ACIDS EXPORT ATP-BINDING PROTEIN TAGH"/>
    <property type="match status" value="1"/>
</dbReference>
<protein>
    <submittedName>
        <fullName evidence="8">ABC-type polysaccharide/polyol phosphate transport system, ATPase component</fullName>
    </submittedName>
</protein>
<dbReference type="InterPro" id="IPR029439">
    <property type="entry name" value="Wzt_C"/>
</dbReference>
<comment type="similarity">
    <text evidence="1">Belongs to the ABC transporter superfamily.</text>
</comment>
<dbReference type="PANTHER" id="PTHR46743:SF2">
    <property type="entry name" value="TEICHOIC ACIDS EXPORT ATP-BINDING PROTEIN TAGH"/>
    <property type="match status" value="1"/>
</dbReference>
<dbReference type="AlphaFoldDB" id="A0A7Z7N472"/>
<evidence type="ECO:0000313" key="9">
    <source>
        <dbReference type="Proteomes" id="UP000219522"/>
    </source>
</evidence>
<keyword evidence="6" id="KW-0067">ATP-binding</keyword>
<dbReference type="Pfam" id="PF14524">
    <property type="entry name" value="Wzt_C"/>
    <property type="match status" value="1"/>
</dbReference>
<dbReference type="EMBL" id="OCSU01000002">
    <property type="protein sequence ID" value="SOE80817.1"/>
    <property type="molecule type" value="Genomic_DNA"/>
</dbReference>
<evidence type="ECO:0000256" key="4">
    <source>
        <dbReference type="ARBA" id="ARBA00022519"/>
    </source>
</evidence>
<evidence type="ECO:0000256" key="5">
    <source>
        <dbReference type="ARBA" id="ARBA00022741"/>
    </source>
</evidence>
<dbReference type="CDD" id="cd03220">
    <property type="entry name" value="ABC_KpsT_Wzt"/>
    <property type="match status" value="1"/>
</dbReference>
<gene>
    <name evidence="8" type="ORF">SAMN05446927_4065</name>
</gene>
<name>A0A7Z7N472_9BURK</name>
<keyword evidence="4" id="KW-0997">Cell inner membrane</keyword>
<dbReference type="Gene3D" id="2.70.50.60">
    <property type="entry name" value="abc- transporter (atp binding component) like domain"/>
    <property type="match status" value="1"/>
</dbReference>
<accession>A0A7Z7N472</accession>
<proteinExistence type="inferred from homology"/>
<dbReference type="GO" id="GO:0016020">
    <property type="term" value="C:membrane"/>
    <property type="evidence" value="ECO:0007669"/>
    <property type="project" value="InterPro"/>
</dbReference>
<evidence type="ECO:0000259" key="7">
    <source>
        <dbReference type="PROSITE" id="PS50893"/>
    </source>
</evidence>
<keyword evidence="3" id="KW-1003">Cell membrane</keyword>
<dbReference type="GO" id="GO:0016887">
    <property type="term" value="F:ATP hydrolysis activity"/>
    <property type="evidence" value="ECO:0007669"/>
    <property type="project" value="InterPro"/>
</dbReference>
<dbReference type="InterPro" id="IPR017871">
    <property type="entry name" value="ABC_transporter-like_CS"/>
</dbReference>
<dbReference type="Pfam" id="PF00005">
    <property type="entry name" value="ABC_tran"/>
    <property type="match status" value="1"/>
</dbReference>
<dbReference type="InterPro" id="IPR003439">
    <property type="entry name" value="ABC_transporter-like_ATP-bd"/>
</dbReference>
<dbReference type="SUPFAM" id="SSF52540">
    <property type="entry name" value="P-loop containing nucleoside triphosphate hydrolases"/>
    <property type="match status" value="1"/>
</dbReference>
<feature type="domain" description="ABC transporter" evidence="7">
    <location>
        <begin position="35"/>
        <end position="258"/>
    </location>
</feature>
<dbReference type="PROSITE" id="PS50893">
    <property type="entry name" value="ABC_TRANSPORTER_2"/>
    <property type="match status" value="1"/>
</dbReference>
<dbReference type="InterPro" id="IPR003593">
    <property type="entry name" value="AAA+_ATPase"/>
</dbReference>
<dbReference type="InterPro" id="IPR027417">
    <property type="entry name" value="P-loop_NTPase"/>
</dbReference>
<dbReference type="InterPro" id="IPR050683">
    <property type="entry name" value="Bact_Polysacc_Export_ATP-bd"/>
</dbReference>
<dbReference type="SMART" id="SM00382">
    <property type="entry name" value="AAA"/>
    <property type="match status" value="1"/>
</dbReference>
<organism evidence="8 9">
    <name type="scientific">Caballeronia arationis</name>
    <dbReference type="NCBI Taxonomy" id="1777142"/>
    <lineage>
        <taxon>Bacteria</taxon>
        <taxon>Pseudomonadati</taxon>
        <taxon>Pseudomonadota</taxon>
        <taxon>Betaproteobacteria</taxon>
        <taxon>Burkholderiales</taxon>
        <taxon>Burkholderiaceae</taxon>
        <taxon>Caballeronia</taxon>
    </lineage>
</organism>
<evidence type="ECO:0000256" key="6">
    <source>
        <dbReference type="ARBA" id="ARBA00022840"/>
    </source>
</evidence>
<dbReference type="InterPro" id="IPR015860">
    <property type="entry name" value="ABC_transpr_TagH-like"/>
</dbReference>
<dbReference type="GO" id="GO:0005524">
    <property type="term" value="F:ATP binding"/>
    <property type="evidence" value="ECO:0007669"/>
    <property type="project" value="UniProtKB-KW"/>
</dbReference>
<comment type="caution">
    <text evidence="8">The sequence shown here is derived from an EMBL/GenBank/DDBJ whole genome shotgun (WGS) entry which is preliminary data.</text>
</comment>
<evidence type="ECO:0000256" key="1">
    <source>
        <dbReference type="ARBA" id="ARBA00005417"/>
    </source>
</evidence>
<evidence type="ECO:0000256" key="3">
    <source>
        <dbReference type="ARBA" id="ARBA00022475"/>
    </source>
</evidence>
<dbReference type="Proteomes" id="UP000219522">
    <property type="component" value="Unassembled WGS sequence"/>
</dbReference>
<dbReference type="GO" id="GO:0140359">
    <property type="term" value="F:ABC-type transporter activity"/>
    <property type="evidence" value="ECO:0007669"/>
    <property type="project" value="InterPro"/>
</dbReference>
<dbReference type="CDD" id="cd10147">
    <property type="entry name" value="Wzt_C-like"/>
    <property type="match status" value="1"/>
</dbReference>